<organism evidence="1 2">
    <name type="scientific">Actinomycetospora corticicola</name>
    <dbReference type="NCBI Taxonomy" id="663602"/>
    <lineage>
        <taxon>Bacteria</taxon>
        <taxon>Bacillati</taxon>
        <taxon>Actinomycetota</taxon>
        <taxon>Actinomycetes</taxon>
        <taxon>Pseudonocardiales</taxon>
        <taxon>Pseudonocardiaceae</taxon>
        <taxon>Actinomycetospora</taxon>
    </lineage>
</organism>
<sequence length="85" mass="8909">MAAPVDHGADRAHWLTCALDGRDHAVLEHDPVTGAHRAACARTVWASSLASPPAARCGECADATGETDAERRPSLLARLRGLRAA</sequence>
<name>A0A7Y9E0I0_9PSEU</name>
<accession>A0A7Y9E0I0</accession>
<gene>
    <name evidence="1" type="ORF">BJ983_004922</name>
</gene>
<dbReference type="AlphaFoldDB" id="A0A7Y9E0I0"/>
<comment type="caution">
    <text evidence="1">The sequence shown here is derived from an EMBL/GenBank/DDBJ whole genome shotgun (WGS) entry which is preliminary data.</text>
</comment>
<reference evidence="1 2" key="1">
    <citation type="submission" date="2020-07" db="EMBL/GenBank/DDBJ databases">
        <title>Sequencing the genomes of 1000 actinobacteria strains.</title>
        <authorList>
            <person name="Klenk H.-P."/>
        </authorList>
    </citation>
    <scope>NUCLEOTIDE SEQUENCE [LARGE SCALE GENOMIC DNA]</scope>
    <source>
        <strain evidence="1 2">DSM 45772</strain>
    </source>
</reference>
<dbReference type="EMBL" id="JACCBN010000001">
    <property type="protein sequence ID" value="NYD38820.1"/>
    <property type="molecule type" value="Genomic_DNA"/>
</dbReference>
<dbReference type="RefSeq" id="WP_179796210.1">
    <property type="nucleotide sequence ID" value="NZ_BAABHP010000019.1"/>
</dbReference>
<evidence type="ECO:0000313" key="2">
    <source>
        <dbReference type="Proteomes" id="UP000535890"/>
    </source>
</evidence>
<protein>
    <submittedName>
        <fullName evidence="1">Uncharacterized protein</fullName>
    </submittedName>
</protein>
<dbReference type="Proteomes" id="UP000535890">
    <property type="component" value="Unassembled WGS sequence"/>
</dbReference>
<evidence type="ECO:0000313" key="1">
    <source>
        <dbReference type="EMBL" id="NYD38820.1"/>
    </source>
</evidence>
<proteinExistence type="predicted"/>
<keyword evidence="2" id="KW-1185">Reference proteome</keyword>